<feature type="domain" description="VWFA" evidence="2">
    <location>
        <begin position="91"/>
        <end position="288"/>
    </location>
</feature>
<feature type="transmembrane region" description="Helical" evidence="1">
    <location>
        <begin position="6"/>
        <end position="23"/>
    </location>
</feature>
<evidence type="ECO:0000313" key="3">
    <source>
        <dbReference type="EMBL" id="RZO75519.1"/>
    </source>
</evidence>
<accession>A0A520RZ61</accession>
<keyword evidence="1" id="KW-0472">Membrane</keyword>
<feature type="transmembrane region" description="Helical" evidence="1">
    <location>
        <begin position="57"/>
        <end position="74"/>
    </location>
</feature>
<dbReference type="Pfam" id="PF00092">
    <property type="entry name" value="VWA"/>
    <property type="match status" value="1"/>
</dbReference>
<dbReference type="PANTHER" id="PTHR22550">
    <property type="entry name" value="SPORE GERMINATION PROTEIN"/>
    <property type="match status" value="1"/>
</dbReference>
<feature type="transmembrane region" description="Helical" evidence="1">
    <location>
        <begin position="304"/>
        <end position="323"/>
    </location>
</feature>
<dbReference type="Gene3D" id="3.40.50.410">
    <property type="entry name" value="von Willebrand factor, type A domain"/>
    <property type="match status" value="1"/>
</dbReference>
<proteinExistence type="predicted"/>
<dbReference type="Proteomes" id="UP000316199">
    <property type="component" value="Unassembled WGS sequence"/>
</dbReference>
<keyword evidence="1" id="KW-0812">Transmembrane</keyword>
<evidence type="ECO:0000313" key="4">
    <source>
        <dbReference type="Proteomes" id="UP000316199"/>
    </source>
</evidence>
<comment type="caution">
    <text evidence="3">The sequence shown here is derived from an EMBL/GenBank/DDBJ whole genome shotgun (WGS) entry which is preliminary data.</text>
</comment>
<dbReference type="PANTHER" id="PTHR22550:SF18">
    <property type="entry name" value="VWFA DOMAIN-CONTAINING PROTEIN"/>
    <property type="match status" value="1"/>
</dbReference>
<dbReference type="AlphaFoldDB" id="A0A520RZ61"/>
<evidence type="ECO:0000259" key="2">
    <source>
        <dbReference type="PROSITE" id="PS50234"/>
    </source>
</evidence>
<dbReference type="InterPro" id="IPR002035">
    <property type="entry name" value="VWF_A"/>
</dbReference>
<dbReference type="SMART" id="SM00327">
    <property type="entry name" value="VWA"/>
    <property type="match status" value="1"/>
</dbReference>
<dbReference type="SUPFAM" id="SSF53300">
    <property type="entry name" value="vWA-like"/>
    <property type="match status" value="1"/>
</dbReference>
<sequence>MIEFLWPWLLLFLPLPVLIYFIITPASRDEVALFVPFFSLISGYSEDSSTNPRFRFLRRLLLIFIWLCLVLAGTRPQFIGEPIELPISGRDLLLAVDVSGSMGYEDMELRGNRATRLTIVKHVVGEFVARRKGDRLGLILFGSNAYLQTPLTFDRVTVRTLLEESTVGIAGQKTAVGDAIGLAVKRLKDRPAENRVLILLTDGVNTAGEIDPIQAAKLAASEGIRIYTIGFGSEEMIVPGFFSNRKINPSAELDSETLSKIAQTTGGIFQRAMSSDELKKIYRAIETLEPIKQDPDMYRPVKSLYYWPLSLAMLISLIYAIAYSRPVTPLSDLKIRRRQNVTDSKQ</sequence>
<dbReference type="InterPro" id="IPR036465">
    <property type="entry name" value="vWFA_dom_sf"/>
</dbReference>
<organism evidence="3 4">
    <name type="scientific">OM182 bacterium</name>
    <dbReference type="NCBI Taxonomy" id="2510334"/>
    <lineage>
        <taxon>Bacteria</taxon>
        <taxon>Pseudomonadati</taxon>
        <taxon>Pseudomonadota</taxon>
        <taxon>Gammaproteobacteria</taxon>
        <taxon>OMG group</taxon>
        <taxon>OM182 clade</taxon>
    </lineage>
</organism>
<reference evidence="3 4" key="1">
    <citation type="submission" date="2019-02" db="EMBL/GenBank/DDBJ databases">
        <title>Prokaryotic population dynamics and viral predation in marine succession experiment using metagenomics: the confinement effect.</title>
        <authorList>
            <person name="Haro-Moreno J.M."/>
            <person name="Rodriguez-Valera F."/>
            <person name="Lopez-Perez M."/>
        </authorList>
    </citation>
    <scope>NUCLEOTIDE SEQUENCE [LARGE SCALE GENOMIC DNA]</scope>
    <source>
        <strain evidence="3">MED-G157</strain>
    </source>
</reference>
<evidence type="ECO:0000256" key="1">
    <source>
        <dbReference type="SAM" id="Phobius"/>
    </source>
</evidence>
<keyword evidence="1" id="KW-1133">Transmembrane helix</keyword>
<dbReference type="CDD" id="cd01467">
    <property type="entry name" value="vWA_BatA_type"/>
    <property type="match status" value="1"/>
</dbReference>
<dbReference type="InterPro" id="IPR033881">
    <property type="entry name" value="vWA_BatA_type"/>
</dbReference>
<protein>
    <submittedName>
        <fullName evidence="3">VWA domain-containing protein</fullName>
    </submittedName>
</protein>
<name>A0A520RZ61_9GAMM</name>
<dbReference type="PROSITE" id="PS50234">
    <property type="entry name" value="VWFA"/>
    <property type="match status" value="1"/>
</dbReference>
<dbReference type="InterPro" id="IPR050768">
    <property type="entry name" value="UPF0353/GerABKA_families"/>
</dbReference>
<dbReference type="EMBL" id="SHAG01000032">
    <property type="protein sequence ID" value="RZO75519.1"/>
    <property type="molecule type" value="Genomic_DNA"/>
</dbReference>
<gene>
    <name evidence="3" type="ORF">EVA68_06825</name>
</gene>